<dbReference type="PATRIC" id="fig|338187.36.peg.4880"/>
<dbReference type="Proteomes" id="UP000008152">
    <property type="component" value="Chromosome II"/>
</dbReference>
<accession>A7N592</accession>
<gene>
    <name evidence="1" type="ordered locus">VIBHAR_06013</name>
</gene>
<organism evidence="1 2">
    <name type="scientific">Vibrio campbellii (strain ATCC BAA-1116)</name>
    <dbReference type="NCBI Taxonomy" id="2902295"/>
    <lineage>
        <taxon>Bacteria</taxon>
        <taxon>Pseudomonadati</taxon>
        <taxon>Pseudomonadota</taxon>
        <taxon>Gammaproteobacteria</taxon>
        <taxon>Vibrionales</taxon>
        <taxon>Vibrionaceae</taxon>
        <taxon>Vibrio</taxon>
    </lineage>
</organism>
<reference evidence="1 2" key="1">
    <citation type="submission" date="2007-08" db="EMBL/GenBank/DDBJ databases">
        <authorList>
            <consortium name="The Vibrio harveyi Genome Sequencing Project"/>
            <person name="Bassler B."/>
            <person name="Clifton S.W."/>
            <person name="Fulton L."/>
            <person name="Delehaunty K."/>
            <person name="Fronick C."/>
            <person name="Harrison M."/>
            <person name="Markivic C."/>
            <person name="Fulton R."/>
            <person name="Tin-Wollam A.-M."/>
            <person name="Shah N."/>
            <person name="Pepin K."/>
            <person name="Nash W."/>
            <person name="Thiruvilangam P."/>
            <person name="Bhonagiri V."/>
            <person name="Waters C."/>
            <person name="Tu K.C."/>
            <person name="Irgon J."/>
            <person name="Wilson R.K."/>
        </authorList>
    </citation>
    <scope>NUCLEOTIDE SEQUENCE [LARGE SCALE GENOMIC DNA]</scope>
    <source>
        <strain evidence="2">ATCC BAA-1116 / BB120</strain>
    </source>
</reference>
<evidence type="ECO:0000313" key="1">
    <source>
        <dbReference type="EMBL" id="ABU73906.1"/>
    </source>
</evidence>
<dbReference type="AlphaFoldDB" id="A7N592"/>
<dbReference type="EMBL" id="CP000790">
    <property type="protein sequence ID" value="ABU73906.1"/>
    <property type="molecule type" value="Genomic_DNA"/>
</dbReference>
<proteinExistence type="predicted"/>
<sequence>MFLVALLQHVHCSASQALSLAILILFCKSIIPKREKSITFTKIKRSGPQWLDT</sequence>
<name>A7N592_VIBC1</name>
<dbReference type="KEGG" id="vha:VIBHAR_06013"/>
<evidence type="ECO:0000313" key="2">
    <source>
        <dbReference type="Proteomes" id="UP000008152"/>
    </source>
</evidence>
<protein>
    <submittedName>
        <fullName evidence="1">Uncharacterized protein</fullName>
    </submittedName>
</protein>